<protein>
    <submittedName>
        <fullName evidence="1">Uncharacterized protein</fullName>
    </submittedName>
</protein>
<dbReference type="RefSeq" id="XP_062748314.1">
    <property type="nucleotide sequence ID" value="XM_062885357.1"/>
</dbReference>
<dbReference type="GeneID" id="87905264"/>
<evidence type="ECO:0000313" key="1">
    <source>
        <dbReference type="EMBL" id="KAK4659343.1"/>
    </source>
</evidence>
<keyword evidence="2" id="KW-1185">Reference proteome</keyword>
<name>A0ABR0GUA6_9PEZI</name>
<sequence length="99" mass="11060">MWGLSLDLNGREALDKIIEASKTAAAPTNHPFIRTSKYRLSYALFKDSDKHLILCPSRRTTPQPLKHIVDLSSFVCKPSPALLQESDIEARHLALSYPG</sequence>
<gene>
    <name evidence="1" type="ORF">QC762_109357</name>
</gene>
<proteinExistence type="predicted"/>
<accession>A0ABR0GUA6</accession>
<dbReference type="EMBL" id="JAFFHA010000001">
    <property type="protein sequence ID" value="KAK4659343.1"/>
    <property type="molecule type" value="Genomic_DNA"/>
</dbReference>
<dbReference type="Proteomes" id="UP001323405">
    <property type="component" value="Unassembled WGS sequence"/>
</dbReference>
<reference evidence="1 2" key="1">
    <citation type="journal article" date="2023" name="bioRxiv">
        <title>High-quality genome assemblies of four members of thePodospora anserinaspecies complex.</title>
        <authorList>
            <person name="Ament-Velasquez S.L."/>
            <person name="Vogan A.A."/>
            <person name="Wallerman O."/>
            <person name="Hartmann F."/>
            <person name="Gautier V."/>
            <person name="Silar P."/>
            <person name="Giraud T."/>
            <person name="Johannesson H."/>
        </authorList>
    </citation>
    <scope>NUCLEOTIDE SEQUENCE [LARGE SCALE GENOMIC DNA]</scope>
    <source>
        <strain evidence="1 2">CBS 415.72m</strain>
    </source>
</reference>
<comment type="caution">
    <text evidence="1">The sequence shown here is derived from an EMBL/GenBank/DDBJ whole genome shotgun (WGS) entry which is preliminary data.</text>
</comment>
<evidence type="ECO:0000313" key="2">
    <source>
        <dbReference type="Proteomes" id="UP001323405"/>
    </source>
</evidence>
<organism evidence="1 2">
    <name type="scientific">Podospora pseudocomata</name>
    <dbReference type="NCBI Taxonomy" id="2093779"/>
    <lineage>
        <taxon>Eukaryota</taxon>
        <taxon>Fungi</taxon>
        <taxon>Dikarya</taxon>
        <taxon>Ascomycota</taxon>
        <taxon>Pezizomycotina</taxon>
        <taxon>Sordariomycetes</taxon>
        <taxon>Sordariomycetidae</taxon>
        <taxon>Sordariales</taxon>
        <taxon>Podosporaceae</taxon>
        <taxon>Podospora</taxon>
    </lineage>
</organism>